<dbReference type="Proteomes" id="UP000186406">
    <property type="component" value="Unassembled WGS sequence"/>
</dbReference>
<feature type="signal peptide" evidence="3">
    <location>
        <begin position="1"/>
        <end position="22"/>
    </location>
</feature>
<protein>
    <submittedName>
        <fullName evidence="5">Periplasmic chaperone for outer membrane proteins SurA</fullName>
    </submittedName>
</protein>
<dbReference type="InterPro" id="IPR050280">
    <property type="entry name" value="OMP_Chaperone_SurA"/>
</dbReference>
<gene>
    <name evidence="5" type="ORF">SAMN02745172_02325</name>
</gene>
<dbReference type="EMBL" id="FRXO01000004">
    <property type="protein sequence ID" value="SHO65679.1"/>
    <property type="molecule type" value="Genomic_DNA"/>
</dbReference>
<proteinExistence type="predicted"/>
<evidence type="ECO:0000313" key="5">
    <source>
        <dbReference type="EMBL" id="SHO65679.1"/>
    </source>
</evidence>
<accession>A0A1M7ZLI0</accession>
<evidence type="ECO:0000256" key="2">
    <source>
        <dbReference type="ARBA" id="ARBA00023110"/>
    </source>
</evidence>
<feature type="domain" description="SurA N-terminal" evidence="4">
    <location>
        <begin position="58"/>
        <end position="136"/>
    </location>
</feature>
<keyword evidence="2" id="KW-0413">Isomerase</keyword>
<dbReference type="InterPro" id="IPR027304">
    <property type="entry name" value="Trigger_fact/SurA_dom_sf"/>
</dbReference>
<sequence>MTARRVAYALACALAFGVAANAAPAAAQTTIKVVVNDLPITSYDISQRAALLKLTARPPNPVQLATQELIQERLQMQEARRLRINVSDREVDQAFASIAQRVKLTPAQLGQVLSQAGSSAAELKSRLRAQIAWSQVVRMKFRGSGGVSDQDVIAALGAKGQEKDANAHKTVEYDLSQVVFVVPANASAGQKAARQREAEQLRQRFSSCEQGLAFAKGLSAVVVKPLGKKLQSDMPAQMTQVLDGIGVGKLGPAQPGPSGIEMIAVCSRREIDSDAAARASIKTELTNEQGNIAARRYLRDLERNAVIEYR</sequence>
<evidence type="ECO:0000256" key="3">
    <source>
        <dbReference type="SAM" id="SignalP"/>
    </source>
</evidence>
<dbReference type="STRING" id="1123029.SAMN02745172_02325"/>
<dbReference type="AlphaFoldDB" id="A0A1M7ZLI0"/>
<organism evidence="5 6">
    <name type="scientific">Pseudoxanthobacter soli DSM 19599</name>
    <dbReference type="NCBI Taxonomy" id="1123029"/>
    <lineage>
        <taxon>Bacteria</taxon>
        <taxon>Pseudomonadati</taxon>
        <taxon>Pseudomonadota</taxon>
        <taxon>Alphaproteobacteria</taxon>
        <taxon>Hyphomicrobiales</taxon>
        <taxon>Segnochrobactraceae</taxon>
        <taxon>Pseudoxanthobacter</taxon>
    </lineage>
</organism>
<reference evidence="5 6" key="1">
    <citation type="submission" date="2016-12" db="EMBL/GenBank/DDBJ databases">
        <authorList>
            <person name="Song W.-J."/>
            <person name="Kurnit D.M."/>
        </authorList>
    </citation>
    <scope>NUCLEOTIDE SEQUENCE [LARGE SCALE GENOMIC DNA]</scope>
    <source>
        <strain evidence="5 6">DSM 19599</strain>
    </source>
</reference>
<keyword evidence="1 3" id="KW-0732">Signal</keyword>
<dbReference type="Pfam" id="PF09312">
    <property type="entry name" value="SurA_N"/>
    <property type="match status" value="1"/>
</dbReference>
<dbReference type="SUPFAM" id="SSF109998">
    <property type="entry name" value="Triger factor/SurA peptide-binding domain-like"/>
    <property type="match status" value="1"/>
</dbReference>
<keyword evidence="2" id="KW-0697">Rotamase</keyword>
<keyword evidence="6" id="KW-1185">Reference proteome</keyword>
<dbReference type="GO" id="GO:0003755">
    <property type="term" value="F:peptidyl-prolyl cis-trans isomerase activity"/>
    <property type="evidence" value="ECO:0007669"/>
    <property type="project" value="UniProtKB-KW"/>
</dbReference>
<evidence type="ECO:0000256" key="1">
    <source>
        <dbReference type="ARBA" id="ARBA00022729"/>
    </source>
</evidence>
<feature type="chain" id="PRO_5012839472" evidence="3">
    <location>
        <begin position="23"/>
        <end position="310"/>
    </location>
</feature>
<dbReference type="PANTHER" id="PTHR47637">
    <property type="entry name" value="CHAPERONE SURA"/>
    <property type="match status" value="1"/>
</dbReference>
<name>A0A1M7ZLI0_9HYPH</name>
<dbReference type="PANTHER" id="PTHR47637:SF1">
    <property type="entry name" value="CHAPERONE SURA"/>
    <property type="match status" value="1"/>
</dbReference>
<dbReference type="InterPro" id="IPR015391">
    <property type="entry name" value="SurA_N"/>
</dbReference>
<evidence type="ECO:0000259" key="4">
    <source>
        <dbReference type="Pfam" id="PF09312"/>
    </source>
</evidence>
<evidence type="ECO:0000313" key="6">
    <source>
        <dbReference type="Proteomes" id="UP000186406"/>
    </source>
</evidence>
<dbReference type="Gene3D" id="1.10.4030.10">
    <property type="entry name" value="Porin chaperone SurA, peptide-binding domain"/>
    <property type="match status" value="1"/>
</dbReference>